<evidence type="ECO:0000256" key="2">
    <source>
        <dbReference type="ARBA" id="ARBA00023125"/>
    </source>
</evidence>
<keyword evidence="6" id="KW-1185">Reference proteome</keyword>
<dbReference type="PRINTS" id="PR00032">
    <property type="entry name" value="HTHARAC"/>
</dbReference>
<keyword evidence="2" id="KW-0238">DNA-binding</keyword>
<gene>
    <name evidence="5" type="ORF">SAMN05428957_109125</name>
</gene>
<sequence>MSSAIGTSDILVSQLVTNVPEMALGQGRCGKVCKLPLQDGVEIVRWAGHFEQPVELPLYDDSERISFSFNCNLAGQADCLFEDGVHHRIEDKAGRISYSPGRRGIYRQQGALENLSVMVRPDVFLTWMGQPDSELRNLLARGGYASWHRGGELLATAQWLNRMLAEMDASHASLRHSLWFQGQAMSLIGLFLESRGSDTEPDSSKASDRRLMRARDRLLSDLSQAPALAELARVASMSEPSLTRGFRRLFGNSPHGLFQVERMNAARLRLLQGQVSVSVVAAELGYTNMSHFAEAFRRQFAILPSEVRLCTSGSSGSTRDPGRDG</sequence>
<dbReference type="STRING" id="1527607.SAMN05428957_109125"/>
<evidence type="ECO:0000313" key="5">
    <source>
        <dbReference type="EMBL" id="SDM62025.1"/>
    </source>
</evidence>
<organism evidence="5 6">
    <name type="scientific">Oryzisolibacter propanilivorax</name>
    <dbReference type="NCBI Taxonomy" id="1527607"/>
    <lineage>
        <taxon>Bacteria</taxon>
        <taxon>Pseudomonadati</taxon>
        <taxon>Pseudomonadota</taxon>
        <taxon>Betaproteobacteria</taxon>
        <taxon>Burkholderiales</taxon>
        <taxon>Comamonadaceae</taxon>
        <taxon>Oryzisolibacter</taxon>
    </lineage>
</organism>
<dbReference type="RefSeq" id="WP_091571709.1">
    <property type="nucleotide sequence ID" value="NZ_FNHP01000009.1"/>
</dbReference>
<dbReference type="InterPro" id="IPR020449">
    <property type="entry name" value="Tscrpt_reg_AraC-type_HTH"/>
</dbReference>
<keyword evidence="3" id="KW-0804">Transcription</keyword>
<protein>
    <submittedName>
        <fullName evidence="5">Transcriptional regulator, AraC family</fullName>
    </submittedName>
</protein>
<dbReference type="AlphaFoldDB" id="A0A1G9UR48"/>
<dbReference type="InterPro" id="IPR018060">
    <property type="entry name" value="HTH_AraC"/>
</dbReference>
<dbReference type="InterPro" id="IPR009057">
    <property type="entry name" value="Homeodomain-like_sf"/>
</dbReference>
<accession>A0A1G9UR48</accession>
<keyword evidence="1" id="KW-0805">Transcription regulation</keyword>
<dbReference type="GO" id="GO:0003700">
    <property type="term" value="F:DNA-binding transcription factor activity"/>
    <property type="evidence" value="ECO:0007669"/>
    <property type="project" value="InterPro"/>
</dbReference>
<dbReference type="PANTHER" id="PTHR47893">
    <property type="entry name" value="REGULATORY PROTEIN PCHR"/>
    <property type="match status" value="1"/>
</dbReference>
<dbReference type="SUPFAM" id="SSF46689">
    <property type="entry name" value="Homeodomain-like"/>
    <property type="match status" value="2"/>
</dbReference>
<name>A0A1G9UR48_9BURK</name>
<dbReference type="Pfam" id="PF12833">
    <property type="entry name" value="HTH_18"/>
    <property type="match status" value="1"/>
</dbReference>
<evidence type="ECO:0000256" key="3">
    <source>
        <dbReference type="ARBA" id="ARBA00023163"/>
    </source>
</evidence>
<dbReference type="InterPro" id="IPR018062">
    <property type="entry name" value="HTH_AraC-typ_CS"/>
</dbReference>
<feature type="domain" description="HTH araC/xylS-type" evidence="4">
    <location>
        <begin position="212"/>
        <end position="310"/>
    </location>
</feature>
<evidence type="ECO:0000259" key="4">
    <source>
        <dbReference type="PROSITE" id="PS01124"/>
    </source>
</evidence>
<proteinExistence type="predicted"/>
<dbReference type="PROSITE" id="PS00041">
    <property type="entry name" value="HTH_ARAC_FAMILY_1"/>
    <property type="match status" value="1"/>
</dbReference>
<dbReference type="GO" id="GO:0043565">
    <property type="term" value="F:sequence-specific DNA binding"/>
    <property type="evidence" value="ECO:0007669"/>
    <property type="project" value="InterPro"/>
</dbReference>
<evidence type="ECO:0000256" key="1">
    <source>
        <dbReference type="ARBA" id="ARBA00023015"/>
    </source>
</evidence>
<dbReference type="EMBL" id="FNHP01000009">
    <property type="protein sequence ID" value="SDM62025.1"/>
    <property type="molecule type" value="Genomic_DNA"/>
</dbReference>
<dbReference type="PANTHER" id="PTHR47893:SF1">
    <property type="entry name" value="REGULATORY PROTEIN PCHR"/>
    <property type="match status" value="1"/>
</dbReference>
<dbReference type="Proteomes" id="UP000198552">
    <property type="component" value="Unassembled WGS sequence"/>
</dbReference>
<dbReference type="OrthoDB" id="2536004at2"/>
<dbReference type="PROSITE" id="PS01124">
    <property type="entry name" value="HTH_ARAC_FAMILY_2"/>
    <property type="match status" value="1"/>
</dbReference>
<dbReference type="SMART" id="SM00342">
    <property type="entry name" value="HTH_ARAC"/>
    <property type="match status" value="1"/>
</dbReference>
<dbReference type="Gene3D" id="1.10.10.60">
    <property type="entry name" value="Homeodomain-like"/>
    <property type="match status" value="1"/>
</dbReference>
<dbReference type="InterPro" id="IPR053142">
    <property type="entry name" value="PchR_regulatory_protein"/>
</dbReference>
<reference evidence="6" key="1">
    <citation type="submission" date="2016-10" db="EMBL/GenBank/DDBJ databases">
        <authorList>
            <person name="Varghese N."/>
            <person name="Submissions S."/>
        </authorList>
    </citation>
    <scope>NUCLEOTIDE SEQUENCE [LARGE SCALE GENOMIC DNA]</scope>
    <source>
        <strain evidence="6">EPL6</strain>
    </source>
</reference>
<evidence type="ECO:0000313" key="6">
    <source>
        <dbReference type="Proteomes" id="UP000198552"/>
    </source>
</evidence>